<keyword evidence="1" id="KW-0812">Transmembrane</keyword>
<dbReference type="InterPro" id="IPR025828">
    <property type="entry name" value="Put_sensor_dom"/>
</dbReference>
<gene>
    <name evidence="3" type="ORF">I7X12_01290</name>
</gene>
<evidence type="ECO:0000313" key="4">
    <source>
        <dbReference type="Proteomes" id="UP000595001"/>
    </source>
</evidence>
<dbReference type="GeneID" id="60587085"/>
<name>A0A7T3FZ43_9EURY</name>
<organism evidence="3 4">
    <name type="scientific">Halosimplex litoreum</name>
    <dbReference type="NCBI Taxonomy" id="1198301"/>
    <lineage>
        <taxon>Archaea</taxon>
        <taxon>Methanobacteriati</taxon>
        <taxon>Methanobacteriota</taxon>
        <taxon>Stenosarchaea group</taxon>
        <taxon>Halobacteria</taxon>
        <taxon>Halobacteriales</taxon>
        <taxon>Haloarculaceae</taxon>
        <taxon>Halosimplex</taxon>
    </lineage>
</organism>
<dbReference type="KEGG" id="hlt:I7X12_01290"/>
<evidence type="ECO:0000259" key="2">
    <source>
        <dbReference type="Pfam" id="PF13796"/>
    </source>
</evidence>
<evidence type="ECO:0000256" key="1">
    <source>
        <dbReference type="SAM" id="Phobius"/>
    </source>
</evidence>
<feature type="transmembrane region" description="Helical" evidence="1">
    <location>
        <begin position="51"/>
        <end position="71"/>
    </location>
</feature>
<keyword evidence="1" id="KW-1133">Transmembrane helix</keyword>
<keyword evidence="1" id="KW-0472">Membrane</keyword>
<feature type="transmembrane region" description="Helical" evidence="1">
    <location>
        <begin position="172"/>
        <end position="194"/>
    </location>
</feature>
<protein>
    <submittedName>
        <fullName evidence="3">Sensor domain-containing protein</fullName>
    </submittedName>
</protein>
<dbReference type="AlphaFoldDB" id="A0A7T3FZ43"/>
<dbReference type="EMBL" id="CP065856">
    <property type="protein sequence ID" value="QPV63296.1"/>
    <property type="molecule type" value="Genomic_DNA"/>
</dbReference>
<sequence length="211" mass="22250">MTTTVSTALRRFVGVAVDPQTYRNVTYLLLAFPLGVLYFTVLWGGGVAGVALLPLFLLGVPILVGVLAVAAQLATLETRLAHGLLDSDVGYERPEPSDGDVVEYMKGIATDIRSYSALGYLLSKFLIGTVAFTLLTTAAVLSVALTFAPVLYDVPGVHYDFGVLTVESFPVALGLSGVGVLVALLSLHACNLAARALDEYAKLMLGSERAN</sequence>
<feature type="transmembrane region" description="Helical" evidence="1">
    <location>
        <begin position="125"/>
        <end position="152"/>
    </location>
</feature>
<feature type="transmembrane region" description="Helical" evidence="1">
    <location>
        <begin position="25"/>
        <end position="45"/>
    </location>
</feature>
<accession>A0A7T3FZ43</accession>
<feature type="domain" description="Putative sensor" evidence="2">
    <location>
        <begin position="27"/>
        <end position="205"/>
    </location>
</feature>
<dbReference type="Pfam" id="PF13796">
    <property type="entry name" value="Sensor"/>
    <property type="match status" value="1"/>
</dbReference>
<reference evidence="3 4" key="1">
    <citation type="submission" date="2020-12" db="EMBL/GenBank/DDBJ databases">
        <title>Halosimplex halophilum sp. nov. and Halosimplex salinum sp. nov., two new members of the genus Halosimplex.</title>
        <authorList>
            <person name="Cui H.L."/>
        </authorList>
    </citation>
    <scope>NUCLEOTIDE SEQUENCE [LARGE SCALE GENOMIC DNA]</scope>
    <source>
        <strain evidence="3 4">YGH94</strain>
    </source>
</reference>
<keyword evidence="4" id="KW-1185">Reference proteome</keyword>
<dbReference type="Proteomes" id="UP000595001">
    <property type="component" value="Chromosome"/>
</dbReference>
<dbReference type="RefSeq" id="WP_198062086.1">
    <property type="nucleotide sequence ID" value="NZ_CP065856.1"/>
</dbReference>
<dbReference type="OrthoDB" id="253413at2157"/>
<evidence type="ECO:0000313" key="3">
    <source>
        <dbReference type="EMBL" id="QPV63296.1"/>
    </source>
</evidence>
<proteinExistence type="predicted"/>